<name>A0A8I0A332_9CLOT</name>
<keyword evidence="3" id="KW-1185">Reference proteome</keyword>
<dbReference type="RefSeq" id="WP_022212861.1">
    <property type="nucleotide sequence ID" value="NZ_JACOOQ010000001.1"/>
</dbReference>
<evidence type="ECO:0000313" key="3">
    <source>
        <dbReference type="Proteomes" id="UP000662088"/>
    </source>
</evidence>
<dbReference type="InterPro" id="IPR029044">
    <property type="entry name" value="Nucleotide-diphossugar_trans"/>
</dbReference>
<proteinExistence type="predicted"/>
<comment type="caution">
    <text evidence="2">The sequence shown here is derived from an EMBL/GenBank/DDBJ whole genome shotgun (WGS) entry which is preliminary data.</text>
</comment>
<dbReference type="Proteomes" id="UP000662088">
    <property type="component" value="Unassembled WGS sequence"/>
</dbReference>
<dbReference type="PANTHER" id="PTHR22916:SF3">
    <property type="entry name" value="UDP-GLCNAC:BETAGAL BETA-1,3-N-ACETYLGLUCOSAMINYLTRANSFERASE-LIKE PROTEIN 1"/>
    <property type="match status" value="1"/>
</dbReference>
<dbReference type="PANTHER" id="PTHR22916">
    <property type="entry name" value="GLYCOSYLTRANSFERASE"/>
    <property type="match status" value="1"/>
</dbReference>
<accession>A0A8I0A332</accession>
<organism evidence="2 3">
    <name type="scientific">Clostridium lentum</name>
    <dbReference type="NCBI Taxonomy" id="2763037"/>
    <lineage>
        <taxon>Bacteria</taxon>
        <taxon>Bacillati</taxon>
        <taxon>Bacillota</taxon>
        <taxon>Clostridia</taxon>
        <taxon>Eubacteriales</taxon>
        <taxon>Clostridiaceae</taxon>
        <taxon>Clostridium</taxon>
    </lineage>
</organism>
<sequence>MKEIDVSVILSAYNEEERWFREAVESIINQSYENFEFILILDNPNNTLLEEIINEYCNKDNRIVYIKNEKNLGLVKSLNKGLEYAKGKYIARMDADDIANVDRLKKQYEFMEANKDIDLIGTSVDFIDENNCIIQKNTFVVKNSDKIKDYLKYTNVVIHPTFFFRKSILQKVNGYREILFAEDYDFICRVVAAGYKVSNLSESLLQYRIRKNSISRDKTLAQIYNAFYLKKLYKERLKCGKDSYSIDGLYSEDKISKKEIRNFDKSEQLKSTADNKRKNGKALERKIIFAYSKIISKYARRNAMCTAWYKILAKMYE</sequence>
<dbReference type="SUPFAM" id="SSF53448">
    <property type="entry name" value="Nucleotide-diphospho-sugar transferases"/>
    <property type="match status" value="1"/>
</dbReference>
<dbReference type="InterPro" id="IPR001173">
    <property type="entry name" value="Glyco_trans_2-like"/>
</dbReference>
<dbReference type="EMBL" id="JACOOQ010000001">
    <property type="protein sequence ID" value="MBC5639028.1"/>
    <property type="molecule type" value="Genomic_DNA"/>
</dbReference>
<feature type="domain" description="Glycosyltransferase 2-like" evidence="1">
    <location>
        <begin position="7"/>
        <end position="171"/>
    </location>
</feature>
<dbReference type="AlphaFoldDB" id="A0A8I0A332"/>
<evidence type="ECO:0000259" key="1">
    <source>
        <dbReference type="Pfam" id="PF00535"/>
    </source>
</evidence>
<gene>
    <name evidence="2" type="ORF">H8R92_01010</name>
</gene>
<protein>
    <submittedName>
        <fullName evidence="2">Glycosyltransferase</fullName>
    </submittedName>
</protein>
<dbReference type="Gene3D" id="3.90.550.10">
    <property type="entry name" value="Spore Coat Polysaccharide Biosynthesis Protein SpsA, Chain A"/>
    <property type="match status" value="1"/>
</dbReference>
<keyword evidence="2" id="KW-0808">Transferase</keyword>
<dbReference type="GO" id="GO:0016758">
    <property type="term" value="F:hexosyltransferase activity"/>
    <property type="evidence" value="ECO:0007669"/>
    <property type="project" value="UniProtKB-ARBA"/>
</dbReference>
<dbReference type="Pfam" id="PF00535">
    <property type="entry name" value="Glycos_transf_2"/>
    <property type="match status" value="1"/>
</dbReference>
<reference evidence="2" key="1">
    <citation type="submission" date="2020-08" db="EMBL/GenBank/DDBJ databases">
        <title>Genome public.</title>
        <authorList>
            <person name="Liu C."/>
            <person name="Sun Q."/>
        </authorList>
    </citation>
    <scope>NUCLEOTIDE SEQUENCE</scope>
    <source>
        <strain evidence="2">NSJ-42</strain>
    </source>
</reference>
<evidence type="ECO:0000313" key="2">
    <source>
        <dbReference type="EMBL" id="MBC5639028.1"/>
    </source>
</evidence>